<keyword evidence="2 9" id="KW-0808">Transferase</keyword>
<accession>A0A3P3XU76</accession>
<dbReference type="Pfam" id="PF20258">
    <property type="entry name" value="tRNA_Me_trans_C"/>
    <property type="match status" value="1"/>
</dbReference>
<evidence type="ECO:0000256" key="6">
    <source>
        <dbReference type="ARBA" id="ARBA00022884"/>
    </source>
</evidence>
<organism evidence="12">
    <name type="scientific">uncultured spirochete</name>
    <dbReference type="NCBI Taxonomy" id="156406"/>
    <lineage>
        <taxon>Bacteria</taxon>
        <taxon>Pseudomonadati</taxon>
        <taxon>Spirochaetota</taxon>
        <taxon>Spirochaetia</taxon>
        <taxon>Spirochaetales</taxon>
        <taxon>environmental samples</taxon>
    </lineage>
</organism>
<gene>
    <name evidence="9 12" type="primary">mnmA</name>
    <name evidence="12" type="ORF">SPIRO4BDMA_70260</name>
</gene>
<evidence type="ECO:0000256" key="4">
    <source>
        <dbReference type="ARBA" id="ARBA00022741"/>
    </source>
</evidence>
<evidence type="ECO:0000256" key="1">
    <source>
        <dbReference type="ARBA" id="ARBA00022555"/>
    </source>
</evidence>
<feature type="domain" description="tRNA-specific 2-thiouridylase MnmA-like C-terminal" evidence="10">
    <location>
        <begin position="287"/>
        <end position="359"/>
    </location>
</feature>
<comment type="function">
    <text evidence="9">Catalyzes the 2-thiolation of uridine at the wobble position (U34) of tRNA, leading to the formation of s(2)U34.</text>
</comment>
<dbReference type="PANTHER" id="PTHR11933:SF5">
    <property type="entry name" value="MITOCHONDRIAL TRNA-SPECIFIC 2-THIOURIDYLASE 1"/>
    <property type="match status" value="1"/>
</dbReference>
<dbReference type="EMBL" id="FWDO01000007">
    <property type="protein sequence ID" value="SLM19836.1"/>
    <property type="molecule type" value="Genomic_DNA"/>
</dbReference>
<dbReference type="AlphaFoldDB" id="A0A3P3XU76"/>
<dbReference type="NCBIfam" id="TIGR00420">
    <property type="entry name" value="trmU"/>
    <property type="match status" value="1"/>
</dbReference>
<keyword evidence="1 9" id="KW-0820">tRNA-binding</keyword>
<keyword evidence="5 9" id="KW-0067">ATP-binding</keyword>
<evidence type="ECO:0000256" key="2">
    <source>
        <dbReference type="ARBA" id="ARBA00022679"/>
    </source>
</evidence>
<keyword evidence="4 9" id="KW-0547">Nucleotide-binding</keyword>
<evidence type="ECO:0000256" key="3">
    <source>
        <dbReference type="ARBA" id="ARBA00022694"/>
    </source>
</evidence>
<evidence type="ECO:0000259" key="10">
    <source>
        <dbReference type="Pfam" id="PF20258"/>
    </source>
</evidence>
<evidence type="ECO:0000256" key="9">
    <source>
        <dbReference type="HAMAP-Rule" id="MF_00144"/>
    </source>
</evidence>
<feature type="domain" description="tRNA-specific 2-thiouridylase MnmA-like central" evidence="11">
    <location>
        <begin position="218"/>
        <end position="276"/>
    </location>
</feature>
<evidence type="ECO:0000256" key="5">
    <source>
        <dbReference type="ARBA" id="ARBA00022840"/>
    </source>
</evidence>
<dbReference type="Gene3D" id="2.40.30.10">
    <property type="entry name" value="Translation factors"/>
    <property type="match status" value="1"/>
</dbReference>
<dbReference type="InterPro" id="IPR004506">
    <property type="entry name" value="MnmA-like"/>
</dbReference>
<dbReference type="GO" id="GO:0002143">
    <property type="term" value="P:tRNA wobble position uridine thiolation"/>
    <property type="evidence" value="ECO:0007669"/>
    <property type="project" value="TreeGrafter"/>
</dbReference>
<dbReference type="SUPFAM" id="SSF52402">
    <property type="entry name" value="Adenine nucleotide alpha hydrolases-like"/>
    <property type="match status" value="1"/>
</dbReference>
<dbReference type="InterPro" id="IPR046884">
    <property type="entry name" value="MnmA-like_central"/>
</dbReference>
<feature type="binding site" evidence="9">
    <location>
        <position position="135"/>
    </location>
    <ligand>
        <name>ATP</name>
        <dbReference type="ChEBI" id="CHEBI:30616"/>
    </ligand>
</feature>
<dbReference type="Gene3D" id="2.30.30.280">
    <property type="entry name" value="Adenine nucleotide alpha hydrolases-like domains"/>
    <property type="match status" value="1"/>
</dbReference>
<reference evidence="12" key="1">
    <citation type="submission" date="2017-02" db="EMBL/GenBank/DDBJ databases">
        <authorList>
            <person name="Regsiter A."/>
            <person name="William W."/>
        </authorList>
    </citation>
    <scope>NUCLEOTIDE SEQUENCE</scope>
    <source>
        <strain evidence="12">BdmA 4</strain>
    </source>
</reference>
<keyword evidence="6 9" id="KW-0694">RNA-binding</keyword>
<dbReference type="GO" id="GO:0005524">
    <property type="term" value="F:ATP binding"/>
    <property type="evidence" value="ECO:0007669"/>
    <property type="project" value="UniProtKB-KW"/>
</dbReference>
<sequence length="377" mass="41220">MNENITVAVGLSGGVDSSLAARLLKEKGYKVIGLTMKIWKGAYKIQEDLKHACFGPGEEEDIAACERLCKNIGISYNVIDLSEEYEHHVIEYFRKEYLAGRTPNPCIICNRELKFGFLIDRAKGTGLEFDLFATGHYVRTSSIDGTTYLKTARDAAKDQSYFLYGLDSSRLSKIMFPLGEMTKEETRTAARAYGLEVADKPESQDFVGGGDYAPLFEYDRPEPGDIVDLKGNVLGQHRGLPFYTIGQRRGLGISIGPEPLYVIALDARQNQVIVGQGKGLFSSGLLSHSFRLQNPQTYGQSFACKVKIRQNHKPAAAVVLADSEGDARIDFEIPQRAVAPGQSAVLYSEDGLVLGGGIIDAAIPDEESKSTCLADNA</sequence>
<dbReference type="InterPro" id="IPR014729">
    <property type="entry name" value="Rossmann-like_a/b/a_fold"/>
</dbReference>
<comment type="catalytic activity">
    <reaction evidence="8 9">
        <text>S-sulfanyl-L-cysteinyl-[protein] + uridine(34) in tRNA + AH2 + ATP = 2-thiouridine(34) in tRNA + L-cysteinyl-[protein] + A + AMP + diphosphate + H(+)</text>
        <dbReference type="Rhea" id="RHEA:47032"/>
        <dbReference type="Rhea" id="RHEA-COMP:10131"/>
        <dbReference type="Rhea" id="RHEA-COMP:11726"/>
        <dbReference type="Rhea" id="RHEA-COMP:11727"/>
        <dbReference type="Rhea" id="RHEA-COMP:11728"/>
        <dbReference type="ChEBI" id="CHEBI:13193"/>
        <dbReference type="ChEBI" id="CHEBI:15378"/>
        <dbReference type="ChEBI" id="CHEBI:17499"/>
        <dbReference type="ChEBI" id="CHEBI:29950"/>
        <dbReference type="ChEBI" id="CHEBI:30616"/>
        <dbReference type="ChEBI" id="CHEBI:33019"/>
        <dbReference type="ChEBI" id="CHEBI:61963"/>
        <dbReference type="ChEBI" id="CHEBI:65315"/>
        <dbReference type="ChEBI" id="CHEBI:87170"/>
        <dbReference type="ChEBI" id="CHEBI:456215"/>
        <dbReference type="EC" id="2.8.1.13"/>
    </reaction>
</comment>
<feature type="region of interest" description="Interaction with tRNA" evidence="9">
    <location>
        <begin position="157"/>
        <end position="159"/>
    </location>
</feature>
<evidence type="ECO:0000313" key="12">
    <source>
        <dbReference type="EMBL" id="SLM19836.1"/>
    </source>
</evidence>
<dbReference type="GO" id="GO:0000049">
    <property type="term" value="F:tRNA binding"/>
    <property type="evidence" value="ECO:0007669"/>
    <property type="project" value="UniProtKB-KW"/>
</dbReference>
<dbReference type="Pfam" id="PF03054">
    <property type="entry name" value="tRNA_Me_trans"/>
    <property type="match status" value="1"/>
</dbReference>
<feature type="site" description="Interaction with tRNA" evidence="9">
    <location>
        <position position="342"/>
    </location>
</feature>
<keyword evidence="9" id="KW-0963">Cytoplasm</keyword>
<dbReference type="Gene3D" id="3.40.50.620">
    <property type="entry name" value="HUPs"/>
    <property type="match status" value="1"/>
</dbReference>
<evidence type="ECO:0000256" key="8">
    <source>
        <dbReference type="ARBA" id="ARBA00051542"/>
    </source>
</evidence>
<proteinExistence type="inferred from homology"/>
<comment type="similarity">
    <text evidence="9">Belongs to the MnmA/TRMU family.</text>
</comment>
<dbReference type="CDD" id="cd01998">
    <property type="entry name" value="MnmA_TRMU-like"/>
    <property type="match status" value="1"/>
</dbReference>
<keyword evidence="3 9" id="KW-0819">tRNA processing</keyword>
<evidence type="ECO:0000259" key="11">
    <source>
        <dbReference type="Pfam" id="PF20259"/>
    </source>
</evidence>
<dbReference type="Pfam" id="PF20259">
    <property type="entry name" value="tRNA_Me_trans_M"/>
    <property type="match status" value="1"/>
</dbReference>
<comment type="subcellular location">
    <subcellularLocation>
        <location evidence="9">Cytoplasm</location>
    </subcellularLocation>
</comment>
<keyword evidence="7" id="KW-1015">Disulfide bond</keyword>
<dbReference type="InterPro" id="IPR046885">
    <property type="entry name" value="MnmA-like_C"/>
</dbReference>
<name>A0A3P3XU76_9SPIR</name>
<feature type="binding site" evidence="9">
    <location>
        <position position="36"/>
    </location>
    <ligand>
        <name>ATP</name>
        <dbReference type="ChEBI" id="CHEBI:30616"/>
    </ligand>
</feature>
<dbReference type="EC" id="2.8.1.13" evidence="9"/>
<feature type="site" description="Interaction with tRNA" evidence="9">
    <location>
        <position position="136"/>
    </location>
</feature>
<dbReference type="PANTHER" id="PTHR11933">
    <property type="entry name" value="TRNA 5-METHYLAMINOMETHYL-2-THIOURIDYLATE -METHYLTRANSFERASE"/>
    <property type="match status" value="1"/>
</dbReference>
<protein>
    <recommendedName>
        <fullName evidence="9">tRNA-specific 2-thiouridylase MnmA</fullName>
        <ecNumber evidence="9">2.8.1.13</ecNumber>
    </recommendedName>
</protein>
<evidence type="ECO:0000256" key="7">
    <source>
        <dbReference type="ARBA" id="ARBA00023157"/>
    </source>
</evidence>
<dbReference type="HAMAP" id="MF_00144">
    <property type="entry name" value="tRNA_thiouridyl_MnmA"/>
    <property type="match status" value="1"/>
</dbReference>
<dbReference type="NCBIfam" id="NF001138">
    <property type="entry name" value="PRK00143.1"/>
    <property type="match status" value="1"/>
</dbReference>
<feature type="binding site" evidence="9">
    <location>
        <begin position="10"/>
        <end position="17"/>
    </location>
    <ligand>
        <name>ATP</name>
        <dbReference type="ChEBI" id="CHEBI:30616"/>
    </ligand>
</feature>
<comment type="caution">
    <text evidence="9">Lacks conserved residue(s) required for the propagation of feature annotation.</text>
</comment>
<dbReference type="GO" id="GO:0005737">
    <property type="term" value="C:cytoplasm"/>
    <property type="evidence" value="ECO:0007669"/>
    <property type="project" value="UniProtKB-SubCell"/>
</dbReference>
<dbReference type="FunFam" id="2.30.30.280:FF:000001">
    <property type="entry name" value="tRNA-specific 2-thiouridylase MnmA"/>
    <property type="match status" value="1"/>
</dbReference>
<dbReference type="InterPro" id="IPR023382">
    <property type="entry name" value="MnmA-like_central_sf"/>
</dbReference>
<feature type="active site" description="Nucleophile" evidence="9">
    <location>
        <position position="109"/>
    </location>
</feature>
<dbReference type="GO" id="GO:0103016">
    <property type="term" value="F:tRNA-uridine 2-sulfurtransferase activity"/>
    <property type="evidence" value="ECO:0007669"/>
    <property type="project" value="UniProtKB-EC"/>
</dbReference>